<keyword evidence="2" id="KW-1185">Reference proteome</keyword>
<protein>
    <submittedName>
        <fullName evidence="1">Auxilin-like protein 1</fullName>
    </submittedName>
</protein>
<dbReference type="EMBL" id="CM039174">
    <property type="protein sequence ID" value="KAH9758774.1"/>
    <property type="molecule type" value="Genomic_DNA"/>
</dbReference>
<accession>A0ACB8KWG6</accession>
<evidence type="ECO:0000313" key="1">
    <source>
        <dbReference type="EMBL" id="KAH9758774.1"/>
    </source>
</evidence>
<proteinExistence type="predicted"/>
<organism evidence="1 2">
    <name type="scientific">Citrus sinensis</name>
    <name type="common">Sweet orange</name>
    <name type="synonym">Citrus aurantium var. sinensis</name>
    <dbReference type="NCBI Taxonomy" id="2711"/>
    <lineage>
        <taxon>Eukaryota</taxon>
        <taxon>Viridiplantae</taxon>
        <taxon>Streptophyta</taxon>
        <taxon>Embryophyta</taxon>
        <taxon>Tracheophyta</taxon>
        <taxon>Spermatophyta</taxon>
        <taxon>Magnoliopsida</taxon>
        <taxon>eudicotyledons</taxon>
        <taxon>Gunneridae</taxon>
        <taxon>Pentapetalae</taxon>
        <taxon>rosids</taxon>
        <taxon>malvids</taxon>
        <taxon>Sapindales</taxon>
        <taxon>Rutaceae</taxon>
        <taxon>Aurantioideae</taxon>
        <taxon>Citrus</taxon>
    </lineage>
</organism>
<name>A0ACB8KWG6_CITSI</name>
<evidence type="ECO:0000313" key="2">
    <source>
        <dbReference type="Proteomes" id="UP000829398"/>
    </source>
</evidence>
<comment type="caution">
    <text evidence="1">The sequence shown here is derived from an EMBL/GenBank/DDBJ whole genome shotgun (WGS) entry which is preliminary data.</text>
</comment>
<gene>
    <name evidence="1" type="ORF">KPL71_016789</name>
</gene>
<dbReference type="Proteomes" id="UP000829398">
    <property type="component" value="Chromosome 5"/>
</dbReference>
<reference evidence="2" key="1">
    <citation type="journal article" date="2023" name="Hortic. Res.">
        <title>A chromosome-level phased genome enabling allele-level studies in sweet orange: a case study on citrus Huanglongbing tolerance.</title>
        <authorList>
            <person name="Wu B."/>
            <person name="Yu Q."/>
            <person name="Deng Z."/>
            <person name="Duan Y."/>
            <person name="Luo F."/>
            <person name="Gmitter F. Jr."/>
        </authorList>
    </citation>
    <scope>NUCLEOTIDE SEQUENCE [LARGE SCALE GENOMIC DNA]</scope>
    <source>
        <strain evidence="2">cv. Valencia</strain>
    </source>
</reference>
<sequence>MEYQKVSSAPFSKKLTKRHSHSFSGTSIYDGVFSGPMKVASYVEEDYGEIFGGSRSSSIPVLDVPELNERKITVDVKSSKLDYSKIFGGFREFDFAVSHEELSGKSKKKDSFVQEARTAAETGSYPPNFSVENKVLPREASYQSIDGVKEFKMSYHKANQERRNGTTGTTHVTQLHAVPGYTCLIDGFSPSRMTEGDKPLSSALNGTHLNINFSGELREGKHSRKASPVPSPGGARKQGSRDGVKFQSKYNHSRSSSNDMLFEECESGPRTHPSKVPLPSSLSDSYGNNRGAFNTSMGSKMRASKNNSFEDAAGFCSPPYFEEEVDTNSVAAASAAAVLKAIEEAQARIKIAKEIMERKKDGLQDHVKMRFNDGPKTEERREGKLTDKTNRFSEEVRRKCAKDDAPMQVFGSSRMQNAKKAGEIPPDFRERDDLFVAIEAPAGTQGDKHNSTLMDHGQEEMKDLKADKGEGIETKVQSAKNFELKERILTMKMFEQADENSENFKAFEEPHIQEEVERNFTPEEVEKKLNTVQGACEFKEGAYEQKSGQGAHDQGEYGKKLLVTGLQDEKEVTFKAVHGVEACEKKQRKHWERNANETKLKILLEEQEEGRMKPMVAVLQEEKEVTFKATLGVEARQKKQRRLWAPNANENKLLMQELKDNEHMKIRLLKDEQVWLENEKKQKEVLEQKETFIISEDVLEREENGAVLSETSDYEENGKRSGVTCDNVESEKQQKEGCGLEVNDEEQEGVNGREGAEKTSAEALEQETVKVRINEFLSVEQSGKKLEEHVGLGAKERLLEAEENEPMLKQANQMGEIEKRLRESCEVGETENLQTEIDQREEDVKMKVTQEACDHFKNNLEAAYDIYTQDKIEILSETLEASIDDVNNECLEVPSHEESGRVMEGIQASSEYKEMETEAIVVDLANDQEEEGIFEVETADIAQVLFEHDVIEKQVKDATEAQAFEYIGLNVGVSGMGVEELASESEENFEDAEEVEGSINLGKDESDSESSNQERLVDNGENMESTEMTQNTQTSQSTEQYEENHSESLKTEGMEVKGTMQKEVELQKEWVEKIDLAKEKEIEREKERIAVERAIREARERAFTEAREKAERVAVQKANAEARRRAMTEAREMLEKASGEVNHKSSTDKTSVEARLKAERAAVERATAEARMRALEKAISDKAASKGRNQAVKSSGPSRENVMRNSSASNDSLSKRTGPTKGSRSSNYSSHDVPHSTEKFDGVNGEPVQRHKARLESHQRIAERAAKALAEKNMRDLLAQKEQAERNRLAEALDADVKRWSRGKAGNLRALLSTLQYILGPDSGWQPIPLTDLIATAAVKKAYKKATLVVHPDKLQQRGASIQQKYTCEKVFDLLKEAWNRFNAEER</sequence>